<gene>
    <name evidence="1" type="ORF">OUZ56_007685</name>
</gene>
<dbReference type="Proteomes" id="UP001234178">
    <property type="component" value="Unassembled WGS sequence"/>
</dbReference>
<sequence>MHLNSILDDDSQSNYSAIIIYTSSHIINSLFKIRGRGKTSFLGLFDFDLLFHLHFEKGKTTAERKFKAACSNTKFLPRFIVSFLEGQFLNESFESRKTQ</sequence>
<name>A0ABR0AAP4_9CRUS</name>
<protein>
    <submittedName>
        <fullName evidence="1">Uncharacterized protein</fullName>
    </submittedName>
</protein>
<comment type="caution">
    <text evidence="1">The sequence shown here is derived from an EMBL/GenBank/DDBJ whole genome shotgun (WGS) entry which is preliminary data.</text>
</comment>
<keyword evidence="2" id="KW-1185">Reference proteome</keyword>
<dbReference type="EMBL" id="JAOYFB010000037">
    <property type="protein sequence ID" value="KAK4022206.1"/>
    <property type="molecule type" value="Genomic_DNA"/>
</dbReference>
<evidence type="ECO:0000313" key="2">
    <source>
        <dbReference type="Proteomes" id="UP001234178"/>
    </source>
</evidence>
<evidence type="ECO:0000313" key="1">
    <source>
        <dbReference type="EMBL" id="KAK4022206.1"/>
    </source>
</evidence>
<proteinExistence type="predicted"/>
<reference evidence="1 2" key="1">
    <citation type="journal article" date="2023" name="Nucleic Acids Res.">
        <title>The hologenome of Daphnia magna reveals possible DNA methylation and microbiome-mediated evolution of the host genome.</title>
        <authorList>
            <person name="Chaturvedi A."/>
            <person name="Li X."/>
            <person name="Dhandapani V."/>
            <person name="Marshall H."/>
            <person name="Kissane S."/>
            <person name="Cuenca-Cambronero M."/>
            <person name="Asole G."/>
            <person name="Calvet F."/>
            <person name="Ruiz-Romero M."/>
            <person name="Marangio P."/>
            <person name="Guigo R."/>
            <person name="Rago D."/>
            <person name="Mirbahai L."/>
            <person name="Eastwood N."/>
            <person name="Colbourne J.K."/>
            <person name="Zhou J."/>
            <person name="Mallon E."/>
            <person name="Orsini L."/>
        </authorList>
    </citation>
    <scope>NUCLEOTIDE SEQUENCE [LARGE SCALE GENOMIC DNA]</scope>
    <source>
        <strain evidence="1">LRV0_1</strain>
    </source>
</reference>
<organism evidence="1 2">
    <name type="scientific">Daphnia magna</name>
    <dbReference type="NCBI Taxonomy" id="35525"/>
    <lineage>
        <taxon>Eukaryota</taxon>
        <taxon>Metazoa</taxon>
        <taxon>Ecdysozoa</taxon>
        <taxon>Arthropoda</taxon>
        <taxon>Crustacea</taxon>
        <taxon>Branchiopoda</taxon>
        <taxon>Diplostraca</taxon>
        <taxon>Cladocera</taxon>
        <taxon>Anomopoda</taxon>
        <taxon>Daphniidae</taxon>
        <taxon>Daphnia</taxon>
    </lineage>
</organism>
<accession>A0ABR0AAP4</accession>